<comment type="caution">
    <text evidence="1">The sequence shown here is derived from an EMBL/GenBank/DDBJ whole genome shotgun (WGS) entry which is preliminary data.</text>
</comment>
<protein>
    <submittedName>
        <fullName evidence="1">Uncharacterized protein</fullName>
    </submittedName>
</protein>
<evidence type="ECO:0000313" key="1">
    <source>
        <dbReference type="EMBL" id="MCD7455204.1"/>
    </source>
</evidence>
<feature type="non-terminal residue" evidence="1">
    <location>
        <position position="1"/>
    </location>
</feature>
<reference evidence="1 2" key="1">
    <citation type="journal article" date="2021" name="BMC Genomics">
        <title>Datura genome reveals duplications of psychoactive alkaloid biosynthetic genes and high mutation rate following tissue culture.</title>
        <authorList>
            <person name="Rajewski A."/>
            <person name="Carter-House D."/>
            <person name="Stajich J."/>
            <person name="Litt A."/>
        </authorList>
    </citation>
    <scope>NUCLEOTIDE SEQUENCE [LARGE SCALE GENOMIC DNA]</scope>
    <source>
        <strain evidence="1">AR-01</strain>
    </source>
</reference>
<accession>A0ABS8S8Q5</accession>
<gene>
    <name evidence="1" type="ORF">HAX54_027386</name>
</gene>
<dbReference type="EMBL" id="JACEIK010000332">
    <property type="protein sequence ID" value="MCD7455204.1"/>
    <property type="molecule type" value="Genomic_DNA"/>
</dbReference>
<sequence length="175" mass="19078">EVESQFWPFVTPFACHPCQCRVLERHVAHANALGRSSCSPANARRRTGASFFTFTGKVVLSAHFAHVQPLGCSVASLRCQGIFATQRPSASVLLPHAAVPATETGRHCPYHKSSYDLWSMDPSLLLLEFSNGSSPWAVTHYDESLYPSIATELNPLNSHMLESHDGSSWGAAVVL</sequence>
<dbReference type="Proteomes" id="UP000823775">
    <property type="component" value="Unassembled WGS sequence"/>
</dbReference>
<evidence type="ECO:0000313" key="2">
    <source>
        <dbReference type="Proteomes" id="UP000823775"/>
    </source>
</evidence>
<keyword evidence="2" id="KW-1185">Reference proteome</keyword>
<organism evidence="1 2">
    <name type="scientific">Datura stramonium</name>
    <name type="common">Jimsonweed</name>
    <name type="synonym">Common thornapple</name>
    <dbReference type="NCBI Taxonomy" id="4076"/>
    <lineage>
        <taxon>Eukaryota</taxon>
        <taxon>Viridiplantae</taxon>
        <taxon>Streptophyta</taxon>
        <taxon>Embryophyta</taxon>
        <taxon>Tracheophyta</taxon>
        <taxon>Spermatophyta</taxon>
        <taxon>Magnoliopsida</taxon>
        <taxon>eudicotyledons</taxon>
        <taxon>Gunneridae</taxon>
        <taxon>Pentapetalae</taxon>
        <taxon>asterids</taxon>
        <taxon>lamiids</taxon>
        <taxon>Solanales</taxon>
        <taxon>Solanaceae</taxon>
        <taxon>Solanoideae</taxon>
        <taxon>Datureae</taxon>
        <taxon>Datura</taxon>
    </lineage>
</organism>
<proteinExistence type="predicted"/>
<name>A0ABS8S8Q5_DATST</name>